<accession>A0AAE9WH10</accession>
<dbReference type="PANTHER" id="PTHR13554">
    <property type="entry name" value="26S PROTEASOME NON-ATPASE REGULATORY SUBUNIT 5-RELATED"/>
    <property type="match status" value="1"/>
</dbReference>
<protein>
    <submittedName>
        <fullName evidence="1">Proteasome assembly chaperone</fullName>
    </submittedName>
</protein>
<sequence length="488" mass="55740">MEDLKLIPGLPEEGRHLLRLLKDIILDPAAIIREIPRAIYAFRDSITEENRPACLGLLETLLGCFELPFSDEPIVKALEKLIEPMSWSDLKHFGIEAYLATGFQNPSPEVQLFCFKLIRRANWKENDISENTFELILTCLNSESIEVSEEAFQLLLDMSDYPAYFEQILQEFTDMDYEILDTTLKVRWLMLFAKLAIKSPEYMNKVVKKGLFAFDFEKTNDVFLRLCYVDVLNIMLETPFTFTYVSTSESGLLDQVVRCFKKEISSFTDHIGLTFLPVLCRKYPDAYQAINENYDLVNVVRKRIDIKDTTSVLLYGHFLTSETITSLLVQNYEAESSEGYIPRSLLSRFLIDDTGLTSLALALDQPNTDLWTKLWKTLPGDSLSSIIKTSSSPLRRTRQLGFQCLLHIAQRSPIHLASQAFAIKYLLATDGDHETCVLRYKVLQALWESSNEGKDLPLGRYQDEIQKRLQRGAFAGPSVTLKVATKTA</sequence>
<evidence type="ECO:0000313" key="2">
    <source>
        <dbReference type="Proteomes" id="UP001212411"/>
    </source>
</evidence>
<dbReference type="GO" id="GO:0000502">
    <property type="term" value="C:proteasome complex"/>
    <property type="evidence" value="ECO:0007669"/>
    <property type="project" value="UniProtKB-KW"/>
</dbReference>
<keyword evidence="2" id="KW-1185">Reference proteome</keyword>
<dbReference type="RefSeq" id="XP_056039165.1">
    <property type="nucleotide sequence ID" value="XM_056183681.1"/>
</dbReference>
<dbReference type="PANTHER" id="PTHR13554:SF10">
    <property type="entry name" value="26S PROTEASOME NON-ATPASE REGULATORY SUBUNIT 5"/>
    <property type="match status" value="1"/>
</dbReference>
<evidence type="ECO:0000313" key="1">
    <source>
        <dbReference type="EMBL" id="WBW74922.1"/>
    </source>
</evidence>
<dbReference type="GeneID" id="80878370"/>
<keyword evidence="1" id="KW-0647">Proteasome</keyword>
<proteinExistence type="predicted"/>
<dbReference type="SUPFAM" id="SSF48371">
    <property type="entry name" value="ARM repeat"/>
    <property type="match status" value="1"/>
</dbReference>
<dbReference type="Proteomes" id="UP001212411">
    <property type="component" value="Chromosome 3"/>
</dbReference>
<dbReference type="AlphaFoldDB" id="A0AAE9WH10"/>
<gene>
    <name evidence="1" type="ORF">SOMG_04905</name>
</gene>
<dbReference type="InterPro" id="IPR016024">
    <property type="entry name" value="ARM-type_fold"/>
</dbReference>
<dbReference type="EMBL" id="CP115613">
    <property type="protein sequence ID" value="WBW74922.1"/>
    <property type="molecule type" value="Genomic_DNA"/>
</dbReference>
<dbReference type="InterPro" id="IPR019538">
    <property type="entry name" value="PSMD5"/>
</dbReference>
<organism evidence="1 2">
    <name type="scientific">Schizosaccharomyces osmophilus</name>
    <dbReference type="NCBI Taxonomy" id="2545709"/>
    <lineage>
        <taxon>Eukaryota</taxon>
        <taxon>Fungi</taxon>
        <taxon>Dikarya</taxon>
        <taxon>Ascomycota</taxon>
        <taxon>Taphrinomycotina</taxon>
        <taxon>Schizosaccharomycetes</taxon>
        <taxon>Schizosaccharomycetales</taxon>
        <taxon>Schizosaccharomycetaceae</taxon>
        <taxon>Schizosaccharomyces</taxon>
    </lineage>
</organism>
<dbReference type="KEGG" id="som:SOMG_04905"/>
<name>A0AAE9WH10_9SCHI</name>
<dbReference type="GO" id="GO:0043248">
    <property type="term" value="P:proteasome assembly"/>
    <property type="evidence" value="ECO:0007669"/>
    <property type="project" value="InterPro"/>
</dbReference>
<reference evidence="1 2" key="1">
    <citation type="journal article" date="2023" name="G3 (Bethesda)">
        <title>A high-quality reference genome for the fission yeast Schizosaccharomyces osmophilus.</title>
        <authorList>
            <person name="Jia G.S."/>
            <person name="Zhang W.C."/>
            <person name="Liang Y."/>
            <person name="Liu X.H."/>
            <person name="Rhind N."/>
            <person name="Pidoux A."/>
            <person name="Brysch-Herzberg M."/>
            <person name="Du L.L."/>
        </authorList>
    </citation>
    <scope>NUCLEOTIDE SEQUENCE [LARGE SCALE GENOMIC DNA]</scope>
    <source>
        <strain evidence="1 2">CBS 15793</strain>
    </source>
</reference>
<dbReference type="GO" id="GO:0005829">
    <property type="term" value="C:cytosol"/>
    <property type="evidence" value="ECO:0007669"/>
    <property type="project" value="TreeGrafter"/>
</dbReference>